<dbReference type="EC" id="2.7.7.7" evidence="1"/>
<accession>A0A4Q7NFW4</accession>
<reference evidence="6 7" key="1">
    <citation type="submission" date="2019-02" db="EMBL/GenBank/DDBJ databases">
        <title>Genomic Encyclopedia of Type Strains, Phase IV (KMG-IV): sequencing the most valuable type-strain genomes for metagenomic binning, comparative biology and taxonomic classification.</title>
        <authorList>
            <person name="Goeker M."/>
        </authorList>
    </citation>
    <scope>NUCLEOTIDE SEQUENCE [LARGE SCALE GENOMIC DNA]</scope>
    <source>
        <strain evidence="6 7">DSM 45622</strain>
    </source>
</reference>
<evidence type="ECO:0000259" key="5">
    <source>
        <dbReference type="SMART" id="SM00482"/>
    </source>
</evidence>
<dbReference type="RefSeq" id="WP_231116441.1">
    <property type="nucleotide sequence ID" value="NZ_SGXD01000004.1"/>
</dbReference>
<organism evidence="6 7">
    <name type="scientific">Motilibacter rhizosphaerae</name>
    <dbReference type="NCBI Taxonomy" id="598652"/>
    <lineage>
        <taxon>Bacteria</taxon>
        <taxon>Bacillati</taxon>
        <taxon>Actinomycetota</taxon>
        <taxon>Actinomycetes</taxon>
        <taxon>Motilibacterales</taxon>
        <taxon>Motilibacteraceae</taxon>
        <taxon>Motilibacter</taxon>
    </lineage>
</organism>
<dbReference type="GO" id="GO:0006261">
    <property type="term" value="P:DNA-templated DNA replication"/>
    <property type="evidence" value="ECO:0007669"/>
    <property type="project" value="InterPro"/>
</dbReference>
<dbReference type="Pfam" id="PF00476">
    <property type="entry name" value="DNA_pol_A"/>
    <property type="match status" value="1"/>
</dbReference>
<comment type="caution">
    <text evidence="6">The sequence shown here is derived from an EMBL/GenBank/DDBJ whole genome shotgun (WGS) entry which is preliminary data.</text>
</comment>
<comment type="catalytic activity">
    <reaction evidence="3">
        <text>DNA(n) + a 2'-deoxyribonucleoside 5'-triphosphate = DNA(n+1) + diphosphate</text>
        <dbReference type="Rhea" id="RHEA:22508"/>
        <dbReference type="Rhea" id="RHEA-COMP:17339"/>
        <dbReference type="Rhea" id="RHEA-COMP:17340"/>
        <dbReference type="ChEBI" id="CHEBI:33019"/>
        <dbReference type="ChEBI" id="CHEBI:61560"/>
        <dbReference type="ChEBI" id="CHEBI:173112"/>
        <dbReference type="EC" id="2.7.7.7"/>
    </reaction>
</comment>
<feature type="compositionally biased region" description="Basic and acidic residues" evidence="4">
    <location>
        <begin position="183"/>
        <end position="202"/>
    </location>
</feature>
<protein>
    <recommendedName>
        <fullName evidence="1">DNA-directed DNA polymerase</fullName>
        <ecNumber evidence="1">2.7.7.7</ecNumber>
    </recommendedName>
</protein>
<dbReference type="Gene3D" id="1.10.150.20">
    <property type="entry name" value="5' to 3' exonuclease, C-terminal subdomain"/>
    <property type="match status" value="1"/>
</dbReference>
<dbReference type="InterPro" id="IPR002298">
    <property type="entry name" value="DNA_polymerase_A"/>
</dbReference>
<dbReference type="SUPFAM" id="SSF56672">
    <property type="entry name" value="DNA/RNA polymerases"/>
    <property type="match status" value="1"/>
</dbReference>
<feature type="region of interest" description="Disordered" evidence="4">
    <location>
        <begin position="183"/>
        <end position="210"/>
    </location>
</feature>
<feature type="domain" description="DNA-directed DNA polymerase family A palm" evidence="5">
    <location>
        <begin position="305"/>
        <end position="482"/>
    </location>
</feature>
<keyword evidence="7" id="KW-1185">Reference proteome</keyword>
<evidence type="ECO:0000256" key="2">
    <source>
        <dbReference type="ARBA" id="ARBA00022705"/>
    </source>
</evidence>
<dbReference type="InterPro" id="IPR001098">
    <property type="entry name" value="DNA-dir_DNA_pol_A_palm_dom"/>
</dbReference>
<evidence type="ECO:0000256" key="1">
    <source>
        <dbReference type="ARBA" id="ARBA00012417"/>
    </source>
</evidence>
<name>A0A4Q7NFW4_9ACTN</name>
<evidence type="ECO:0000256" key="3">
    <source>
        <dbReference type="ARBA" id="ARBA00049244"/>
    </source>
</evidence>
<evidence type="ECO:0000313" key="7">
    <source>
        <dbReference type="Proteomes" id="UP000293638"/>
    </source>
</evidence>
<dbReference type="PANTHER" id="PTHR10133:SF27">
    <property type="entry name" value="DNA POLYMERASE NU"/>
    <property type="match status" value="1"/>
</dbReference>
<sequence length="525" mass="55732">MPEELVVALPGRPVPVLGRGERLVTWSAEDLASTHDVRRVWDLAAVGRLLDGLRRTDPAAVWAAAHGLPAPPRVQDQPDLLAAAEDPSHPTSDDGQLNPAWLRERSADEPDRSASLALEVQRLQEERLRGLPDLRTDPVVAPLPVLTAWSESAAALLAVELGATGLPLDRAVAAAYLEEHVGPRPRDEAEARRQREERDAPVHARFPGPAVDLRSPAQVKELLGRVGLDLPDTRSWRLEAHAGAVPAVAALLAWRKAERLSTTNGWAWLDGQVTPAGRLHGSWGAADAAAGRMTVSAGLHSLPAELRHAVRAEPGHLLVRADLGQVEPRVLAAVSHDPGLVAATRQPDLYAPVAAALGCDRPTAKVAVLAAMYGQTSGTAGAALRRMERAYPRAMAYLRTAEEAGRTGQPLRTCGGRLVHAVPPVGQEAAYGRFTRNAAVQGAAAELFKAWAVTVRDRLLGTGAEIVLCLHDELLLHVPEDSAPDAVQLLHDALASVGSWWAAGSGVGFRTEVGVGASWADARTG</sequence>
<dbReference type="InterPro" id="IPR043502">
    <property type="entry name" value="DNA/RNA_pol_sf"/>
</dbReference>
<dbReference type="PANTHER" id="PTHR10133">
    <property type="entry name" value="DNA POLYMERASE I"/>
    <property type="match status" value="1"/>
</dbReference>
<dbReference type="EMBL" id="SGXD01000004">
    <property type="protein sequence ID" value="RZS82692.1"/>
    <property type="molecule type" value="Genomic_DNA"/>
</dbReference>
<dbReference type="AlphaFoldDB" id="A0A4Q7NFW4"/>
<proteinExistence type="predicted"/>
<dbReference type="Proteomes" id="UP000293638">
    <property type="component" value="Unassembled WGS sequence"/>
</dbReference>
<dbReference type="GO" id="GO:0003677">
    <property type="term" value="F:DNA binding"/>
    <property type="evidence" value="ECO:0007669"/>
    <property type="project" value="InterPro"/>
</dbReference>
<evidence type="ECO:0000256" key="4">
    <source>
        <dbReference type="SAM" id="MobiDB-lite"/>
    </source>
</evidence>
<dbReference type="GO" id="GO:0003887">
    <property type="term" value="F:DNA-directed DNA polymerase activity"/>
    <property type="evidence" value="ECO:0007669"/>
    <property type="project" value="UniProtKB-EC"/>
</dbReference>
<evidence type="ECO:0000313" key="6">
    <source>
        <dbReference type="EMBL" id="RZS82692.1"/>
    </source>
</evidence>
<dbReference type="GO" id="GO:0006302">
    <property type="term" value="P:double-strand break repair"/>
    <property type="evidence" value="ECO:0007669"/>
    <property type="project" value="TreeGrafter"/>
</dbReference>
<dbReference type="SMART" id="SM00482">
    <property type="entry name" value="POLAc"/>
    <property type="match status" value="1"/>
</dbReference>
<keyword evidence="2" id="KW-0235">DNA replication</keyword>
<gene>
    <name evidence="6" type="ORF">EV189_3087</name>
</gene>
<dbReference type="Gene3D" id="3.30.70.370">
    <property type="match status" value="1"/>
</dbReference>